<reference evidence="3" key="1">
    <citation type="journal article" date="2023" name="Commun. Biol.">
        <title>Genome analysis of Parmales, the sister group of diatoms, reveals the evolutionary specialization of diatoms from phago-mixotrophs to photoautotrophs.</title>
        <authorList>
            <person name="Ban H."/>
            <person name="Sato S."/>
            <person name="Yoshikawa S."/>
            <person name="Yamada K."/>
            <person name="Nakamura Y."/>
            <person name="Ichinomiya M."/>
            <person name="Sato N."/>
            <person name="Blanc-Mathieu R."/>
            <person name="Endo H."/>
            <person name="Kuwata A."/>
            <person name="Ogata H."/>
        </authorList>
    </citation>
    <scope>NUCLEOTIDE SEQUENCE [LARGE SCALE GENOMIC DNA]</scope>
    <source>
        <strain evidence="3">NIES 3699</strain>
    </source>
</reference>
<feature type="compositionally biased region" description="Basic and acidic residues" evidence="1">
    <location>
        <begin position="276"/>
        <end position="286"/>
    </location>
</feature>
<evidence type="ECO:0000256" key="1">
    <source>
        <dbReference type="SAM" id="MobiDB-lite"/>
    </source>
</evidence>
<name>A0A9W7C7S7_9STRA</name>
<protein>
    <submittedName>
        <fullName evidence="2">Uncharacterized protein</fullName>
    </submittedName>
</protein>
<dbReference type="AlphaFoldDB" id="A0A9W7C7S7"/>
<organism evidence="2 3">
    <name type="scientific">Triparma verrucosa</name>
    <dbReference type="NCBI Taxonomy" id="1606542"/>
    <lineage>
        <taxon>Eukaryota</taxon>
        <taxon>Sar</taxon>
        <taxon>Stramenopiles</taxon>
        <taxon>Ochrophyta</taxon>
        <taxon>Bolidophyceae</taxon>
        <taxon>Parmales</taxon>
        <taxon>Triparmaceae</taxon>
        <taxon>Triparma</taxon>
    </lineage>
</organism>
<dbReference type="Proteomes" id="UP001165160">
    <property type="component" value="Unassembled WGS sequence"/>
</dbReference>
<accession>A0A9W7C7S7</accession>
<evidence type="ECO:0000313" key="3">
    <source>
        <dbReference type="Proteomes" id="UP001165160"/>
    </source>
</evidence>
<proteinExistence type="predicted"/>
<evidence type="ECO:0000313" key="2">
    <source>
        <dbReference type="EMBL" id="GMI00750.1"/>
    </source>
</evidence>
<gene>
    <name evidence="2" type="ORF">TrVE_jg11106</name>
</gene>
<sequence>MVGDVVWGGRLLDDVVFLGGERRRIKVFDFNRVSKKESGDREMVAPVIHSVAYSGRRVAVACGLGGWEGVKFFEGGREEGSWKGEARSVQFVGGEDVVVGTKRGFLRFRRGEEEWRCESGVEDEARGDRVVVKSSNDSTVHLRADQDRVTIFGEEKTEIGVNGVEDIGFCEEDGWWCSGQGRVRRTKFSGDFKDVEFPEGWVLEAWAGGVWAFGEGKVRKINWDFEVEEEWEIDDSTSKIVAASHDGKGGVLWLTAEGSLWSLGEGTEDATVGRAEATEVSDKNETAPKLSVSRNKKRLRPDVDEEDEAVVSKFDFGEGKNETLPRIGGGFFRSWLKEGL</sequence>
<dbReference type="EMBL" id="BRXX01000251">
    <property type="protein sequence ID" value="GMI00750.1"/>
    <property type="molecule type" value="Genomic_DNA"/>
</dbReference>
<comment type="caution">
    <text evidence="2">The sequence shown here is derived from an EMBL/GenBank/DDBJ whole genome shotgun (WGS) entry which is preliminary data.</text>
</comment>
<keyword evidence="3" id="KW-1185">Reference proteome</keyword>
<feature type="region of interest" description="Disordered" evidence="1">
    <location>
        <begin position="276"/>
        <end position="304"/>
    </location>
</feature>